<accession>A0AAV5TRN7</accession>
<feature type="transmembrane region" description="Helical" evidence="1">
    <location>
        <begin position="105"/>
        <end position="124"/>
    </location>
</feature>
<keyword evidence="3" id="KW-1185">Reference proteome</keyword>
<keyword evidence="1" id="KW-1133">Transmembrane helix</keyword>
<dbReference type="InterPro" id="IPR022559">
    <property type="entry name" value="SUP-1-like"/>
</dbReference>
<evidence type="ECO:0000313" key="3">
    <source>
        <dbReference type="Proteomes" id="UP001432027"/>
    </source>
</evidence>
<evidence type="ECO:0000313" key="2">
    <source>
        <dbReference type="EMBL" id="GMS96624.1"/>
    </source>
</evidence>
<gene>
    <name evidence="2" type="ORF">PENTCL1PPCAC_18799</name>
</gene>
<name>A0AAV5TRN7_9BILA</name>
<sequence length="164" mass="19191">MILRQNFFDQIRTKKKIRNTKAFLVVIKSEEDNHSGTLRLRQTRRSHFTHTAVIAMDSSFYAEWIQQRQTPKCFESGPQCITTSLYYFECCEDDCCTRVQPLVKIVILIITVAMILLLFVKAFLKIRTARQTRQMQGSEQSLLSEVQKTEISTSRKGYIAIRCW</sequence>
<dbReference type="AlphaFoldDB" id="A0AAV5TRN7"/>
<organism evidence="2 3">
    <name type="scientific">Pristionchus entomophagus</name>
    <dbReference type="NCBI Taxonomy" id="358040"/>
    <lineage>
        <taxon>Eukaryota</taxon>
        <taxon>Metazoa</taxon>
        <taxon>Ecdysozoa</taxon>
        <taxon>Nematoda</taxon>
        <taxon>Chromadorea</taxon>
        <taxon>Rhabditida</taxon>
        <taxon>Rhabditina</taxon>
        <taxon>Diplogasteromorpha</taxon>
        <taxon>Diplogasteroidea</taxon>
        <taxon>Neodiplogasteridae</taxon>
        <taxon>Pristionchus</taxon>
    </lineage>
</organism>
<reference evidence="2" key="1">
    <citation type="submission" date="2023-10" db="EMBL/GenBank/DDBJ databases">
        <title>Genome assembly of Pristionchus species.</title>
        <authorList>
            <person name="Yoshida K."/>
            <person name="Sommer R.J."/>
        </authorList>
    </citation>
    <scope>NUCLEOTIDE SEQUENCE</scope>
    <source>
        <strain evidence="2">RS0144</strain>
    </source>
</reference>
<keyword evidence="1" id="KW-0472">Membrane</keyword>
<dbReference type="PANTHER" id="PTHR34149:SF2">
    <property type="entry name" value="PROTEIN CBG11905"/>
    <property type="match status" value="1"/>
</dbReference>
<protein>
    <recommendedName>
        <fullName evidence="4">CX domain-containing protein</fullName>
    </recommendedName>
</protein>
<dbReference type="Proteomes" id="UP001432027">
    <property type="component" value="Unassembled WGS sequence"/>
</dbReference>
<keyword evidence="1" id="KW-0812">Transmembrane</keyword>
<comment type="caution">
    <text evidence="2">The sequence shown here is derived from an EMBL/GenBank/DDBJ whole genome shotgun (WGS) entry which is preliminary data.</text>
</comment>
<evidence type="ECO:0000256" key="1">
    <source>
        <dbReference type="SAM" id="Phobius"/>
    </source>
</evidence>
<dbReference type="EMBL" id="BTSX01000004">
    <property type="protein sequence ID" value="GMS96624.1"/>
    <property type="molecule type" value="Genomic_DNA"/>
</dbReference>
<dbReference type="PANTHER" id="PTHR34149">
    <property type="entry name" value="PROTEIN CBG11905-RELATED"/>
    <property type="match status" value="1"/>
</dbReference>
<evidence type="ECO:0008006" key="4">
    <source>
        <dbReference type="Google" id="ProtNLM"/>
    </source>
</evidence>
<proteinExistence type="predicted"/>